<dbReference type="EMBL" id="KI669507">
    <property type="protein sequence ID" value="OCF32561.1"/>
    <property type="molecule type" value="Genomic_DNA"/>
</dbReference>
<evidence type="ECO:0000256" key="17">
    <source>
        <dbReference type="ARBA" id="ARBA00023264"/>
    </source>
</evidence>
<reference evidence="20" key="2">
    <citation type="submission" date="2013-12" db="EMBL/GenBank/DDBJ databases">
        <title>Evolution of pathogenesis and genome organization in the Tremellales.</title>
        <authorList>
            <person name="Cuomo C."/>
            <person name="Litvintseva A."/>
            <person name="Heitman J."/>
            <person name="Chen Y."/>
            <person name="Sun S."/>
            <person name="Springer D."/>
            <person name="Dromer F."/>
            <person name="Young S."/>
            <person name="Zeng Q."/>
            <person name="Chapman S."/>
            <person name="Gujja S."/>
            <person name="Saif S."/>
            <person name="Birren B."/>
        </authorList>
    </citation>
    <scope>NUCLEOTIDE SEQUENCE [LARGE SCALE GENOMIC DNA]</scope>
    <source>
        <strain evidence="20">BCC8398</strain>
    </source>
</reference>
<evidence type="ECO:0000256" key="15">
    <source>
        <dbReference type="ARBA" id="ARBA00023136"/>
    </source>
</evidence>
<dbReference type="PANTHER" id="PTHR13619">
    <property type="entry name" value="PHOSPHATIDATE CYTIDYLYLTRANSFERASE, MITOCHONDRIAL"/>
    <property type="match status" value="1"/>
</dbReference>
<dbReference type="InterPro" id="IPR015222">
    <property type="entry name" value="Tam41"/>
</dbReference>
<proteinExistence type="inferred from homology"/>
<reference evidence="19 20" key="1">
    <citation type="submission" date="2013-07" db="EMBL/GenBank/DDBJ databases">
        <title>The Genome Sequence of Cryptococcus heveanensis BCC8398.</title>
        <authorList>
            <consortium name="The Broad Institute Genome Sequencing Platform"/>
            <person name="Cuomo C."/>
            <person name="Litvintseva A."/>
            <person name="Chen Y."/>
            <person name="Heitman J."/>
            <person name="Sun S."/>
            <person name="Springer D."/>
            <person name="Dromer F."/>
            <person name="Young S.K."/>
            <person name="Zeng Q."/>
            <person name="Gargeya S."/>
            <person name="Fitzgerald M."/>
            <person name="Abouelleil A."/>
            <person name="Alvarado L."/>
            <person name="Berlin A.M."/>
            <person name="Chapman S.B."/>
            <person name="Dewar J."/>
            <person name="Goldberg J."/>
            <person name="Griggs A."/>
            <person name="Gujja S."/>
            <person name="Hansen M."/>
            <person name="Howarth C."/>
            <person name="Imamovic A."/>
            <person name="Larimer J."/>
            <person name="McCowan C."/>
            <person name="Murphy C."/>
            <person name="Pearson M."/>
            <person name="Priest M."/>
            <person name="Roberts A."/>
            <person name="Saif S."/>
            <person name="Shea T."/>
            <person name="Sykes S."/>
            <person name="Wortman J."/>
            <person name="Nusbaum C."/>
            <person name="Birren B."/>
        </authorList>
    </citation>
    <scope>NUCLEOTIDE SEQUENCE [LARGE SCALE GENOMIC DNA]</scope>
    <source>
        <strain evidence="19 20">BCC8398</strain>
    </source>
</reference>
<dbReference type="Proteomes" id="UP000092666">
    <property type="component" value="Unassembled WGS sequence"/>
</dbReference>
<keyword evidence="20" id="KW-1185">Reference proteome</keyword>
<evidence type="ECO:0000256" key="5">
    <source>
        <dbReference type="ARBA" id="ARBA00005458"/>
    </source>
</evidence>
<gene>
    <name evidence="19" type="ORF">I316_05741</name>
</gene>
<keyword evidence="10" id="KW-0548">Nucleotidyltransferase</keyword>
<keyword evidence="12" id="KW-0460">Magnesium</keyword>
<evidence type="ECO:0000256" key="12">
    <source>
        <dbReference type="ARBA" id="ARBA00022842"/>
    </source>
</evidence>
<evidence type="ECO:0000256" key="9">
    <source>
        <dbReference type="ARBA" id="ARBA00022679"/>
    </source>
</evidence>
<dbReference type="GO" id="GO:0032049">
    <property type="term" value="P:cardiolipin biosynthetic process"/>
    <property type="evidence" value="ECO:0007669"/>
    <property type="project" value="InterPro"/>
</dbReference>
<dbReference type="PANTHER" id="PTHR13619:SF0">
    <property type="entry name" value="PHOSPHATIDATE CYTIDYLYLTRANSFERASE, MITOCHONDRIAL"/>
    <property type="match status" value="1"/>
</dbReference>
<organism evidence="19 20">
    <name type="scientific">Kwoniella heveanensis BCC8398</name>
    <dbReference type="NCBI Taxonomy" id="1296120"/>
    <lineage>
        <taxon>Eukaryota</taxon>
        <taxon>Fungi</taxon>
        <taxon>Dikarya</taxon>
        <taxon>Basidiomycota</taxon>
        <taxon>Agaricomycotina</taxon>
        <taxon>Tremellomycetes</taxon>
        <taxon>Tremellales</taxon>
        <taxon>Cryptococcaceae</taxon>
        <taxon>Kwoniella</taxon>
    </lineage>
</organism>
<protein>
    <recommendedName>
        <fullName evidence="7">Phosphatidate cytidylyltransferase, mitochondrial</fullName>
        <ecNumber evidence="6">2.7.7.41</ecNumber>
    </recommendedName>
    <alternativeName>
        <fullName evidence="18">CDP-diacylglycerol synthase</fullName>
    </alternativeName>
</protein>
<dbReference type="Pfam" id="PF09139">
    <property type="entry name" value="Tam41_Mmp37"/>
    <property type="match status" value="1"/>
</dbReference>
<dbReference type="UniPathway" id="UPA00557">
    <property type="reaction ID" value="UER00614"/>
</dbReference>
<evidence type="ECO:0000256" key="14">
    <source>
        <dbReference type="ARBA" id="ARBA00023128"/>
    </source>
</evidence>
<name>A0A1B9GNI4_9TREE</name>
<evidence type="ECO:0000256" key="18">
    <source>
        <dbReference type="ARBA" id="ARBA00029893"/>
    </source>
</evidence>
<evidence type="ECO:0000313" key="19">
    <source>
        <dbReference type="EMBL" id="OCF32561.1"/>
    </source>
</evidence>
<evidence type="ECO:0000256" key="7">
    <source>
        <dbReference type="ARBA" id="ARBA00018337"/>
    </source>
</evidence>
<evidence type="ECO:0000256" key="13">
    <source>
        <dbReference type="ARBA" id="ARBA00023098"/>
    </source>
</evidence>
<dbReference type="EC" id="2.7.7.41" evidence="6"/>
<keyword evidence="13" id="KW-0443">Lipid metabolism</keyword>
<evidence type="ECO:0000256" key="1">
    <source>
        <dbReference type="ARBA" id="ARBA00001946"/>
    </source>
</evidence>
<keyword evidence="15" id="KW-0472">Membrane</keyword>
<comment type="subcellular location">
    <subcellularLocation>
        <location evidence="2">Mitochondrion inner membrane</location>
        <topology evidence="2">Peripheral membrane protein</topology>
        <orientation evidence="2">Matrix side</orientation>
    </subcellularLocation>
</comment>
<dbReference type="AlphaFoldDB" id="A0A1B9GNI4"/>
<dbReference type="PIRSF" id="PIRSF028840">
    <property type="entry name" value="Mmp37"/>
    <property type="match status" value="1"/>
</dbReference>
<dbReference type="STRING" id="1296120.A0A1B9GNI4"/>
<evidence type="ECO:0000256" key="8">
    <source>
        <dbReference type="ARBA" id="ARBA00022516"/>
    </source>
</evidence>
<evidence type="ECO:0000313" key="20">
    <source>
        <dbReference type="Proteomes" id="UP000092666"/>
    </source>
</evidence>
<evidence type="ECO:0000256" key="6">
    <source>
        <dbReference type="ARBA" id="ARBA00012487"/>
    </source>
</evidence>
<sequence length="463" mass="50773">MAFRESAKAIQSLGAKAILGLPRLQLQCLSGPSTQQFRSIWISSTSPNPLRRRTRSSHLGCINVAIRYQSSSVSPSSESQKLPPDQQASYDRLRPIIDTFEAPIDWAVAYGSGVMKQAQVKPGDPTPMTDLLISTPLAADFHDVNLRQNPGHYPLYARLMGGAGIGWAQEKFGAGIWYVTMVEVNGISVKYGVISTSTLVSDLTNWDTLYISGRLHKPVLSLISPPTPSPPVSSSSAEPSLLPPLDEAIRSNHRSALALSLLLCPGQFTENYLWEKIAGLSYSGDPRMSVPGAENPEKVKNIVRGPGAREGFREMYKPYFDEMGVRAVGGDEKAGLSGTWQDDGEGLLTQSTSPEHHAILFASLPINLRKAVSAHYQIPVDQLNTSTSTEADADKAMRKEAELWIQPIQGQDFRPIVAQELKKIIHSPALRQSIKGLFTAGPVKSFYYSLAKFRKWLKSRSKT</sequence>
<evidence type="ECO:0000256" key="2">
    <source>
        <dbReference type="ARBA" id="ARBA00004443"/>
    </source>
</evidence>
<evidence type="ECO:0000256" key="16">
    <source>
        <dbReference type="ARBA" id="ARBA00023209"/>
    </source>
</evidence>
<evidence type="ECO:0000256" key="10">
    <source>
        <dbReference type="ARBA" id="ARBA00022695"/>
    </source>
</evidence>
<dbReference type="GO" id="GO:0005743">
    <property type="term" value="C:mitochondrial inner membrane"/>
    <property type="evidence" value="ECO:0007669"/>
    <property type="project" value="UniProtKB-SubCell"/>
</dbReference>
<comment type="pathway">
    <text evidence="4">Lipid metabolism.</text>
</comment>
<keyword evidence="17" id="KW-1208">Phospholipid metabolism</keyword>
<comment type="cofactor">
    <cofactor evidence="1">
        <name>Mg(2+)</name>
        <dbReference type="ChEBI" id="CHEBI:18420"/>
    </cofactor>
</comment>
<dbReference type="OrthoDB" id="341477at2759"/>
<dbReference type="GO" id="GO:0016024">
    <property type="term" value="P:CDP-diacylglycerol biosynthetic process"/>
    <property type="evidence" value="ECO:0007669"/>
    <property type="project" value="UniProtKB-UniPathway"/>
</dbReference>
<keyword evidence="8" id="KW-0444">Lipid biosynthesis</keyword>
<dbReference type="GO" id="GO:0004605">
    <property type="term" value="F:phosphatidate cytidylyltransferase activity"/>
    <property type="evidence" value="ECO:0007669"/>
    <property type="project" value="UniProtKB-EC"/>
</dbReference>
<evidence type="ECO:0000256" key="4">
    <source>
        <dbReference type="ARBA" id="ARBA00005189"/>
    </source>
</evidence>
<keyword evidence="14" id="KW-0496">Mitochondrion</keyword>
<evidence type="ECO:0000256" key="3">
    <source>
        <dbReference type="ARBA" id="ARBA00005119"/>
    </source>
</evidence>
<comment type="pathway">
    <text evidence="3">Phospholipid metabolism; CDP-diacylglycerol biosynthesis; CDP-diacylglycerol from sn-glycerol 3-phosphate: step 3/3.</text>
</comment>
<keyword evidence="16" id="KW-0594">Phospholipid biosynthesis</keyword>
<evidence type="ECO:0000256" key="11">
    <source>
        <dbReference type="ARBA" id="ARBA00022792"/>
    </source>
</evidence>
<comment type="similarity">
    <text evidence="5">Belongs to the TAM41 family.</text>
</comment>
<keyword evidence="11" id="KW-0999">Mitochondrion inner membrane</keyword>
<keyword evidence="9" id="KW-0808">Transferase</keyword>
<accession>A0A1B9GNI4</accession>